<dbReference type="Gene3D" id="1.10.10.1830">
    <property type="entry name" value="Non-ribosomal peptide synthase, adenylation domain"/>
    <property type="match status" value="1"/>
</dbReference>
<protein>
    <submittedName>
        <fullName evidence="1">Amino acid adenylation domain-containing protein</fullName>
    </submittedName>
</protein>
<dbReference type="Pfam" id="PF00550">
    <property type="entry name" value="PP-binding"/>
    <property type="match status" value="1"/>
</dbReference>
<dbReference type="Pfam" id="PF00668">
    <property type="entry name" value="Condensation"/>
    <property type="match status" value="1"/>
</dbReference>
<dbReference type="Pfam" id="PF13193">
    <property type="entry name" value="AMP-binding_C"/>
    <property type="match status" value="1"/>
</dbReference>
<sequence length="1188" mass="134202">MNAIEIIFNQLVEQKHKLALQDGQLHCYASPCGIDDQLVQLITQHKTEIIQLLAQEAVSSKIAAVLPVKVSQQVQADFPLSQGEGGLYLLQQLNPELSAYNVPMCFTLNEQANIDILLDSWQKVLTRYPLLTCHIVEKDGVLYHHIPANTEFSIHQHQVEACSEKVLTQRLNQVAKAPFDLNNGPLWRMDIFHIGSQKKIVLLTIHHLIFDGSSSVILLHCWLNFYRQLVCGEQAICSANTDDNFLNSQAVSGDFNASGCGYAEFVEWEKQMLNAPEGQSHQRYWQQQLQGELSHLQLPADFPAKGPIQGETWITPLPTELFQWVSQYSQQNSLQPSVIFLGLFQWLLHVYTREKEIIVGMPVLGRVDSQFMTEIGYFINMIPLRTRCEGERKLLEYLRGIQATLLDGLYHSSYPFPLMLKNLPAKQNSSAQSDENPVFQVAYAYQNFIPSADLRQLPMQSELGIEAVDNVHQEGEFDFGLEIFEQSHGLDLHFKYNAARYQLTTVQRLFEHLCTLLHSVKSNPDVRMKELSLLSNKEQQLLTQWNTTNRRLSIAPQTTLEWIEQQVAKEPDATALVCEGKHLSYAQLWEHSLKLGCYLQQQGVCAETLVGIYTRRSTWMVIGILGIWQAGGAYVPLDADYPQARLQMMIAESQLEWVLSESALTTALENVTRIVLDEQWPMIETTRLQKLATVNQKQLAYVIFTSGSTGKPKGVMIEHASLVHYLTYCRDNYCSQDNPTENDVNQEAASIDKSVAQLTTLQQHASLVHLPLTFDASITALMAPLVSGKSILLEPAASVEVFNNLAAYPQQFDFIKLTPGHLLLLKNQPSAVVHRFLMNQKLMILGGEALTNEHLNFLAEQNVALDIVNEYGPTEATVGCSVARIRLKPGTSVSNMTIGKPIANMQMYILDEQLNELPIGVVGEIYIAGAGLARGYFNQPELTAQRFIENPNRPGERLYQSGDLGRWLENGEIEYWGRIDQQIKIRGYRIELDEINTHLLDYPTISSAAVVVQGETIHQRLVAFYVVENVSDGKDTIDEQALQKFLHSRLPDYMVPRQYQRLDNIPLTVNGKVDTRQLSQIEVAQTAKVFIAPENEIEHALAEIWAEVLEIDKSSISINDNFFERGGHSLLATVLLSKIRSRLNKNLPIKMLFEINTLKGMADIIGLDVSHKIDDQQDESVEFEEFTL</sequence>
<organism evidence="1 2">
    <name type="scientific">Aliikangiella maris</name>
    <dbReference type="NCBI Taxonomy" id="3162458"/>
    <lineage>
        <taxon>Bacteria</taxon>
        <taxon>Pseudomonadati</taxon>
        <taxon>Pseudomonadota</taxon>
        <taxon>Gammaproteobacteria</taxon>
        <taxon>Oceanospirillales</taxon>
        <taxon>Pleioneaceae</taxon>
        <taxon>Aliikangiella</taxon>
    </lineage>
</organism>
<dbReference type="InterPro" id="IPR020845">
    <property type="entry name" value="AMP-binding_CS"/>
</dbReference>
<dbReference type="InterPro" id="IPR036736">
    <property type="entry name" value="ACP-like_sf"/>
</dbReference>
<dbReference type="PANTHER" id="PTHR45527">
    <property type="entry name" value="NONRIBOSOMAL PEPTIDE SYNTHETASE"/>
    <property type="match status" value="1"/>
</dbReference>
<name>A0ABV2BXX3_9GAMM</name>
<dbReference type="EMBL" id="JBEVCJ010000027">
    <property type="protein sequence ID" value="MET1256787.1"/>
    <property type="molecule type" value="Genomic_DNA"/>
</dbReference>
<dbReference type="SUPFAM" id="SSF56801">
    <property type="entry name" value="Acetyl-CoA synthetase-like"/>
    <property type="match status" value="1"/>
</dbReference>
<proteinExistence type="predicted"/>
<dbReference type="Gene3D" id="2.30.38.10">
    <property type="entry name" value="Luciferase, Domain 3"/>
    <property type="match status" value="1"/>
</dbReference>
<dbReference type="Pfam" id="PF00501">
    <property type="entry name" value="AMP-binding"/>
    <property type="match status" value="1"/>
</dbReference>
<evidence type="ECO:0000313" key="1">
    <source>
        <dbReference type="EMBL" id="MET1256787.1"/>
    </source>
</evidence>
<comment type="caution">
    <text evidence="1">The sequence shown here is derived from an EMBL/GenBank/DDBJ whole genome shotgun (WGS) entry which is preliminary data.</text>
</comment>
<dbReference type="PROSITE" id="PS50075">
    <property type="entry name" value="CARRIER"/>
    <property type="match status" value="1"/>
</dbReference>
<accession>A0ABV2BXX3</accession>
<dbReference type="InterPro" id="IPR001242">
    <property type="entry name" value="Condensation_dom"/>
</dbReference>
<reference evidence="1 2" key="1">
    <citation type="submission" date="2024-06" db="EMBL/GenBank/DDBJ databases">
        <authorList>
            <person name="Li F."/>
        </authorList>
    </citation>
    <scope>NUCLEOTIDE SEQUENCE [LARGE SCALE GENOMIC DNA]</scope>
    <source>
        <strain evidence="1 2">GXAS 311</strain>
    </source>
</reference>
<dbReference type="PANTHER" id="PTHR45527:SF1">
    <property type="entry name" value="FATTY ACID SYNTHASE"/>
    <property type="match status" value="1"/>
</dbReference>
<dbReference type="Gene3D" id="3.40.50.980">
    <property type="match status" value="2"/>
</dbReference>
<keyword evidence="2" id="KW-1185">Reference proteome</keyword>
<dbReference type="Proteomes" id="UP001548189">
    <property type="component" value="Unassembled WGS sequence"/>
</dbReference>
<dbReference type="Gene3D" id="1.10.1200.10">
    <property type="entry name" value="ACP-like"/>
    <property type="match status" value="1"/>
</dbReference>
<dbReference type="InterPro" id="IPR023213">
    <property type="entry name" value="CAT-like_dom_sf"/>
</dbReference>
<dbReference type="NCBIfam" id="TIGR01733">
    <property type="entry name" value="AA-adenyl-dom"/>
    <property type="match status" value="1"/>
</dbReference>
<dbReference type="SUPFAM" id="SSF47336">
    <property type="entry name" value="ACP-like"/>
    <property type="match status" value="1"/>
</dbReference>
<dbReference type="InterPro" id="IPR009081">
    <property type="entry name" value="PP-bd_ACP"/>
</dbReference>
<dbReference type="InterPro" id="IPR010071">
    <property type="entry name" value="AA_adenyl_dom"/>
</dbReference>
<dbReference type="InterPro" id="IPR000873">
    <property type="entry name" value="AMP-dep_synth/lig_dom"/>
</dbReference>
<dbReference type="InterPro" id="IPR044894">
    <property type="entry name" value="TubC_N_sf"/>
</dbReference>
<dbReference type="Gene3D" id="3.30.300.30">
    <property type="match status" value="1"/>
</dbReference>
<dbReference type="InterPro" id="IPR045851">
    <property type="entry name" value="AMP-bd_C_sf"/>
</dbReference>
<dbReference type="CDD" id="cd05930">
    <property type="entry name" value="A_NRPS"/>
    <property type="match status" value="1"/>
</dbReference>
<dbReference type="PROSITE" id="PS00455">
    <property type="entry name" value="AMP_BINDING"/>
    <property type="match status" value="1"/>
</dbReference>
<dbReference type="InterPro" id="IPR025110">
    <property type="entry name" value="AMP-bd_C"/>
</dbReference>
<evidence type="ECO:0000313" key="2">
    <source>
        <dbReference type="Proteomes" id="UP001548189"/>
    </source>
</evidence>
<gene>
    <name evidence="1" type="ORF">ABVT43_16715</name>
</gene>
<dbReference type="Gene3D" id="3.30.559.10">
    <property type="entry name" value="Chloramphenicol acetyltransferase-like domain"/>
    <property type="match status" value="1"/>
</dbReference>
<dbReference type="SUPFAM" id="SSF52777">
    <property type="entry name" value="CoA-dependent acyltransferases"/>
    <property type="match status" value="2"/>
</dbReference>
<dbReference type="Gene3D" id="3.30.559.30">
    <property type="entry name" value="Nonribosomal peptide synthetase, condensation domain"/>
    <property type="match status" value="1"/>
</dbReference>